<dbReference type="Gene3D" id="1.10.357.140">
    <property type="entry name" value="UbiA prenyltransferase"/>
    <property type="match status" value="1"/>
</dbReference>
<dbReference type="OrthoDB" id="9803632at2"/>
<evidence type="ECO:0000313" key="7">
    <source>
        <dbReference type="Proteomes" id="UP000248706"/>
    </source>
</evidence>
<proteinExistence type="predicted"/>
<comment type="caution">
    <text evidence="6">The sequence shown here is derived from an EMBL/GenBank/DDBJ whole genome shotgun (WGS) entry which is preliminary data.</text>
</comment>
<evidence type="ECO:0000256" key="5">
    <source>
        <dbReference type="SAM" id="Phobius"/>
    </source>
</evidence>
<keyword evidence="7" id="KW-1185">Reference proteome</keyword>
<dbReference type="GO" id="GO:0016765">
    <property type="term" value="F:transferase activity, transferring alkyl or aryl (other than methyl) groups"/>
    <property type="evidence" value="ECO:0007669"/>
    <property type="project" value="InterPro"/>
</dbReference>
<dbReference type="Pfam" id="PF01040">
    <property type="entry name" value="UbiA"/>
    <property type="match status" value="1"/>
</dbReference>
<keyword evidence="4 5" id="KW-0472">Membrane</keyword>
<dbReference type="GO" id="GO:0016020">
    <property type="term" value="C:membrane"/>
    <property type="evidence" value="ECO:0007669"/>
    <property type="project" value="UniProtKB-SubCell"/>
</dbReference>
<evidence type="ECO:0000256" key="1">
    <source>
        <dbReference type="ARBA" id="ARBA00004141"/>
    </source>
</evidence>
<dbReference type="EMBL" id="MCIF01000002">
    <property type="protein sequence ID" value="RAQ95716.1"/>
    <property type="molecule type" value="Genomic_DNA"/>
</dbReference>
<dbReference type="InterPro" id="IPR044878">
    <property type="entry name" value="UbiA_sf"/>
</dbReference>
<evidence type="ECO:0000256" key="3">
    <source>
        <dbReference type="ARBA" id="ARBA00022989"/>
    </source>
</evidence>
<protein>
    <recommendedName>
        <fullName evidence="8">Decaprenyl-phosphate phosphoribosyltransferase</fullName>
    </recommendedName>
</protein>
<sequence length="148" mass="16698">MNEALTDQREQSQPVEQNATLVSGGVEEVAAKRTVTFWARLGALLQALRPRQWTKNLAVFVGILFAKRLLEVTPLIHALLAFIAFCLVSSFIYLLNDLLDLESDRCHPRKRNRPLASGRLPISWAWVAMGSLVGGGRRCSHWLFLPFR</sequence>
<accession>A0A328VDF0</accession>
<evidence type="ECO:0000256" key="2">
    <source>
        <dbReference type="ARBA" id="ARBA00022692"/>
    </source>
</evidence>
<name>A0A328VDF0_9CHLR</name>
<feature type="transmembrane region" description="Helical" evidence="5">
    <location>
        <begin position="76"/>
        <end position="95"/>
    </location>
</feature>
<comment type="subcellular location">
    <subcellularLocation>
        <location evidence="1">Membrane</location>
        <topology evidence="1">Multi-pass membrane protein</topology>
    </subcellularLocation>
</comment>
<reference evidence="6 7" key="1">
    <citation type="submission" date="2016-08" db="EMBL/GenBank/DDBJ databases">
        <title>Analysis of Carbohydrate Active Enzymes in Thermogemmatispora T81 Reveals Carbohydrate Degradation Ability.</title>
        <authorList>
            <person name="Tomazini A."/>
            <person name="Lal S."/>
            <person name="Stott M."/>
            <person name="Henrissat B."/>
            <person name="Polikarpov I."/>
            <person name="Sparling R."/>
            <person name="Levin D.B."/>
        </authorList>
    </citation>
    <scope>NUCLEOTIDE SEQUENCE [LARGE SCALE GENOMIC DNA]</scope>
    <source>
        <strain evidence="6 7">T81</strain>
    </source>
</reference>
<dbReference type="InterPro" id="IPR000537">
    <property type="entry name" value="UbiA_prenyltransferase"/>
</dbReference>
<dbReference type="RefSeq" id="WP_112428691.1">
    <property type="nucleotide sequence ID" value="NZ_MCIF01000002.1"/>
</dbReference>
<dbReference type="AlphaFoldDB" id="A0A328VDF0"/>
<evidence type="ECO:0000313" key="6">
    <source>
        <dbReference type="EMBL" id="RAQ95716.1"/>
    </source>
</evidence>
<evidence type="ECO:0000256" key="4">
    <source>
        <dbReference type="ARBA" id="ARBA00023136"/>
    </source>
</evidence>
<feature type="transmembrane region" description="Helical" evidence="5">
    <location>
        <begin position="116"/>
        <end position="136"/>
    </location>
</feature>
<evidence type="ECO:0008006" key="8">
    <source>
        <dbReference type="Google" id="ProtNLM"/>
    </source>
</evidence>
<keyword evidence="2 5" id="KW-0812">Transmembrane</keyword>
<dbReference type="Proteomes" id="UP000248706">
    <property type="component" value="Unassembled WGS sequence"/>
</dbReference>
<gene>
    <name evidence="6" type="ORF">A4R35_09235</name>
</gene>
<keyword evidence="3 5" id="KW-1133">Transmembrane helix</keyword>
<organism evidence="6 7">
    <name type="scientific">Thermogemmatispora tikiterensis</name>
    <dbReference type="NCBI Taxonomy" id="1825093"/>
    <lineage>
        <taxon>Bacteria</taxon>
        <taxon>Bacillati</taxon>
        <taxon>Chloroflexota</taxon>
        <taxon>Ktedonobacteria</taxon>
        <taxon>Thermogemmatisporales</taxon>
        <taxon>Thermogemmatisporaceae</taxon>
        <taxon>Thermogemmatispora</taxon>
    </lineage>
</organism>